<protein>
    <recommendedName>
        <fullName evidence="15">Poly [ADP-ribose] polymerase</fullName>
        <shortName evidence="15">PARP</shortName>
        <ecNumber evidence="15">2.4.2.-</ecNumber>
    </recommendedName>
</protein>
<dbReference type="InterPro" id="IPR012317">
    <property type="entry name" value="Poly(ADP-ribose)pol_cat_dom"/>
</dbReference>
<dbReference type="Pfam" id="PF00644">
    <property type="entry name" value="PARP"/>
    <property type="match status" value="1"/>
</dbReference>
<dbReference type="FunFam" id="2.20.140.10:FF:000001">
    <property type="entry name" value="Poly [ADP-ribose] polymerase"/>
    <property type="match status" value="1"/>
</dbReference>
<evidence type="ECO:0000256" key="16">
    <source>
        <dbReference type="SAM" id="MobiDB-lite"/>
    </source>
</evidence>
<organism evidence="21 22">
    <name type="scientific">Stentor coeruleus</name>
    <dbReference type="NCBI Taxonomy" id="5963"/>
    <lineage>
        <taxon>Eukaryota</taxon>
        <taxon>Sar</taxon>
        <taxon>Alveolata</taxon>
        <taxon>Ciliophora</taxon>
        <taxon>Postciliodesmatophora</taxon>
        <taxon>Heterotrichea</taxon>
        <taxon>Heterotrichida</taxon>
        <taxon>Stentoridae</taxon>
        <taxon>Stentor</taxon>
    </lineage>
</organism>
<dbReference type="Pfam" id="PF02877">
    <property type="entry name" value="PARP_reg"/>
    <property type="match status" value="1"/>
</dbReference>
<dbReference type="InterPro" id="IPR004102">
    <property type="entry name" value="Poly(ADP-ribose)pol_reg_dom"/>
</dbReference>
<dbReference type="InterPro" id="IPR008893">
    <property type="entry name" value="WGR_domain"/>
</dbReference>
<dbReference type="PANTHER" id="PTHR10459">
    <property type="entry name" value="DNA LIGASE"/>
    <property type="match status" value="1"/>
</dbReference>
<accession>A0A1R2BJ91</accession>
<evidence type="ECO:0000256" key="4">
    <source>
        <dbReference type="ARBA" id="ARBA00022695"/>
    </source>
</evidence>
<feature type="domain" description="PARP catalytic" evidence="17">
    <location>
        <begin position="452"/>
        <end position="674"/>
    </location>
</feature>
<evidence type="ECO:0000256" key="2">
    <source>
        <dbReference type="ARBA" id="ARBA00022676"/>
    </source>
</evidence>
<dbReference type="FunFam" id="1.20.142.10:FF:000002">
    <property type="entry name" value="Poly [ADP-ribose] polymerase"/>
    <property type="match status" value="1"/>
</dbReference>
<dbReference type="EMBL" id="MPUH01000781">
    <property type="protein sequence ID" value="OMJ74000.1"/>
    <property type="molecule type" value="Genomic_DNA"/>
</dbReference>
<dbReference type="Gene3D" id="1.20.142.10">
    <property type="entry name" value="Poly(ADP-ribose) polymerase, regulatory domain"/>
    <property type="match status" value="1"/>
</dbReference>
<keyword evidence="12" id="KW-0539">Nucleus</keyword>
<keyword evidence="4" id="KW-0548">Nucleotidyltransferase</keyword>
<evidence type="ECO:0000259" key="18">
    <source>
        <dbReference type="PROSITE" id="PS51060"/>
    </source>
</evidence>
<dbReference type="Gene3D" id="3.90.228.10">
    <property type="match status" value="1"/>
</dbReference>
<dbReference type="GO" id="GO:0016779">
    <property type="term" value="F:nucleotidyltransferase activity"/>
    <property type="evidence" value="ECO:0007669"/>
    <property type="project" value="UniProtKB-KW"/>
</dbReference>
<feature type="region of interest" description="Disordered" evidence="16">
    <location>
        <begin position="304"/>
        <end position="327"/>
    </location>
</feature>
<dbReference type="Pfam" id="PF05406">
    <property type="entry name" value="WGR"/>
    <property type="match status" value="1"/>
</dbReference>
<dbReference type="AlphaFoldDB" id="A0A1R2BJ91"/>
<keyword evidence="9" id="KW-0862">Zinc</keyword>
<dbReference type="SUPFAM" id="SSF142921">
    <property type="entry name" value="WGR domain-like"/>
    <property type="match status" value="1"/>
</dbReference>
<dbReference type="GO" id="GO:1990404">
    <property type="term" value="F:NAD+-protein mono-ADP-ribosyltransferase activity"/>
    <property type="evidence" value="ECO:0007669"/>
    <property type="project" value="TreeGrafter"/>
</dbReference>
<evidence type="ECO:0000256" key="12">
    <source>
        <dbReference type="ARBA" id="ARBA00023242"/>
    </source>
</evidence>
<dbReference type="EMBL" id="MPUH01000617">
    <property type="protein sequence ID" value="OMJ76675.1"/>
    <property type="molecule type" value="Genomic_DNA"/>
</dbReference>
<dbReference type="EC" id="2.4.2.-" evidence="15"/>
<comment type="caution">
    <text evidence="21">The sequence shown here is derived from an EMBL/GenBank/DDBJ whole genome shotgun (WGS) entry which is preliminary data.</text>
</comment>
<dbReference type="GO" id="GO:0070212">
    <property type="term" value="P:protein poly-ADP-ribosylation"/>
    <property type="evidence" value="ECO:0007669"/>
    <property type="project" value="TreeGrafter"/>
</dbReference>
<evidence type="ECO:0000256" key="9">
    <source>
        <dbReference type="ARBA" id="ARBA00022833"/>
    </source>
</evidence>
<dbReference type="PROSITE" id="PS51059">
    <property type="entry name" value="PARP_CATALYTIC"/>
    <property type="match status" value="1"/>
</dbReference>
<dbReference type="FunFam" id="3.90.228.10:FF:000002">
    <property type="entry name" value="Poly [ADP-ribose] polymerase"/>
    <property type="match status" value="1"/>
</dbReference>
<keyword evidence="3 15" id="KW-0808">Transferase</keyword>
<keyword evidence="6" id="KW-0677">Repeat</keyword>
<evidence type="ECO:0000256" key="8">
    <source>
        <dbReference type="ARBA" id="ARBA00022771"/>
    </source>
</evidence>
<dbReference type="OrthoDB" id="2017365at2759"/>
<comment type="subcellular location">
    <subcellularLocation>
        <location evidence="1">Nucleus</location>
    </subcellularLocation>
</comment>
<dbReference type="GO" id="GO:0003950">
    <property type="term" value="F:NAD+ poly-ADP-ribosyltransferase activity"/>
    <property type="evidence" value="ECO:0007669"/>
    <property type="project" value="UniProtKB-UniRule"/>
</dbReference>
<name>A0A1R2BJ91_9CILI</name>
<evidence type="ECO:0000256" key="5">
    <source>
        <dbReference type="ARBA" id="ARBA00022723"/>
    </source>
</evidence>
<evidence type="ECO:0000256" key="10">
    <source>
        <dbReference type="ARBA" id="ARBA00023027"/>
    </source>
</evidence>
<feature type="domain" description="WGR" evidence="19">
    <location>
        <begin position="212"/>
        <end position="317"/>
    </location>
</feature>
<evidence type="ECO:0000256" key="11">
    <source>
        <dbReference type="ARBA" id="ARBA00023125"/>
    </source>
</evidence>
<dbReference type="InterPro" id="IPR036930">
    <property type="entry name" value="WGR_dom_sf"/>
</dbReference>
<evidence type="ECO:0000256" key="1">
    <source>
        <dbReference type="ARBA" id="ARBA00004123"/>
    </source>
</evidence>
<proteinExistence type="inferred from homology"/>
<evidence type="ECO:0000256" key="3">
    <source>
        <dbReference type="ARBA" id="ARBA00022679"/>
    </source>
</evidence>
<keyword evidence="11" id="KW-0238">DNA-binding</keyword>
<dbReference type="SUPFAM" id="SSF56399">
    <property type="entry name" value="ADP-ribosylation"/>
    <property type="match status" value="1"/>
</dbReference>
<evidence type="ECO:0000259" key="17">
    <source>
        <dbReference type="PROSITE" id="PS51059"/>
    </source>
</evidence>
<dbReference type="InterPro" id="IPR036616">
    <property type="entry name" value="Poly(ADP-ribose)pol_reg_dom_sf"/>
</dbReference>
<evidence type="ECO:0000256" key="14">
    <source>
        <dbReference type="ARBA" id="ARBA00033987"/>
    </source>
</evidence>
<evidence type="ECO:0000256" key="6">
    <source>
        <dbReference type="ARBA" id="ARBA00022737"/>
    </source>
</evidence>
<keyword evidence="2 15" id="KW-0328">Glycosyltransferase</keyword>
<keyword evidence="8" id="KW-0863">Zinc-finger</keyword>
<feature type="compositionally biased region" description="Low complexity" evidence="16">
    <location>
        <begin position="30"/>
        <end position="40"/>
    </location>
</feature>
<feature type="compositionally biased region" description="Low complexity" evidence="16">
    <location>
        <begin position="73"/>
        <end position="86"/>
    </location>
</feature>
<gene>
    <name evidence="21" type="ORF">SteCoe_23903</name>
    <name evidence="20" type="ORF">SteCoe_27180</name>
</gene>
<dbReference type="Gene3D" id="2.20.140.10">
    <property type="entry name" value="WGR domain"/>
    <property type="match status" value="1"/>
</dbReference>
<dbReference type="PROSITE" id="PS51060">
    <property type="entry name" value="PARP_ALPHA_HD"/>
    <property type="match status" value="1"/>
</dbReference>
<feature type="compositionally biased region" description="Polar residues" evidence="16">
    <location>
        <begin position="100"/>
        <end position="110"/>
    </location>
</feature>
<sequence>MVKAVKTGAKKAVPSKVPKTAKSSKEIKSKPITSSKKPTPAVKPQVKKNAKKPIEEKAKVSQVKSKTPPKKVPVPVKSISAVSSRSKSQDKAKVPIKSSPAPTKRQSSASPAPVSKKQKTSDTKAVIKSNQPTKAKPAPAPVPDVKNAKKSSGNDKKPQKAGIKPSTPKPSTPATSKTAKNPTDTPTEKPKMVTAVRKGRAAVDVECPKAKDCHVYEEGATVWTVTLNQADLGHNANKYYIIQLLQSDASQNTYYVWNRWGRVGYSGQNALKGPFGDLNRAKMDYQSKLRDKTRGGYIEVQIVYGEENEPKPEPPKAQKGKKKTEEVKSKLNQNVSDLVNLIFDLKSINRTLAEIGYDSKKMPLGKLSTVTIKQGLEVLKTIENALSLKRTHELESLSSRFYSLIPHDFGFQKMSNFIINSNEKVKQKVEMLESLADMKIATNILEATVSGSPVDSHYEKLNCKITPLEKKDPIYDMLVQYVKNTHGDTHSYYTLTVEDIFKIEKPGEKEKFTEKIPNHMLLWHGSRLTNWVGILSQGLRIAPPEAPVSGYMFGKGVYFADMVSKSANYCFTSKDNNTGILLLCEVAVGNFNPKIHSDYNAANLPKGKNSTKGCGLCAPPEKSYKKFEGYSIPMGPGEKVTLNGGYLQYNEYIVYDTKQIKMKFLFRVKFNYKY</sequence>
<evidence type="ECO:0000256" key="15">
    <source>
        <dbReference type="RuleBase" id="RU362114"/>
    </source>
</evidence>
<evidence type="ECO:0000259" key="19">
    <source>
        <dbReference type="PROSITE" id="PS51977"/>
    </source>
</evidence>
<evidence type="ECO:0000313" key="22">
    <source>
        <dbReference type="Proteomes" id="UP000187209"/>
    </source>
</evidence>
<evidence type="ECO:0000313" key="20">
    <source>
        <dbReference type="EMBL" id="OMJ74000.1"/>
    </source>
</evidence>
<dbReference type="SMART" id="SM00773">
    <property type="entry name" value="WGR"/>
    <property type="match status" value="1"/>
</dbReference>
<keyword evidence="5" id="KW-0479">Metal-binding</keyword>
<dbReference type="GO" id="GO:0008270">
    <property type="term" value="F:zinc ion binding"/>
    <property type="evidence" value="ECO:0007669"/>
    <property type="project" value="UniProtKB-KW"/>
</dbReference>
<feature type="compositionally biased region" description="Low complexity" evidence="16">
    <location>
        <begin position="1"/>
        <end position="12"/>
    </location>
</feature>
<evidence type="ECO:0000313" key="21">
    <source>
        <dbReference type="EMBL" id="OMJ76675.1"/>
    </source>
</evidence>
<dbReference type="GO" id="GO:0005730">
    <property type="term" value="C:nucleolus"/>
    <property type="evidence" value="ECO:0007669"/>
    <property type="project" value="TreeGrafter"/>
</dbReference>
<dbReference type="CDD" id="cd01437">
    <property type="entry name" value="parp_like"/>
    <property type="match status" value="1"/>
</dbReference>
<evidence type="ECO:0000256" key="7">
    <source>
        <dbReference type="ARBA" id="ARBA00022765"/>
    </source>
</evidence>
<keyword evidence="7" id="KW-0013">ADP-ribosylation</keyword>
<evidence type="ECO:0000256" key="13">
    <source>
        <dbReference type="ARBA" id="ARBA00024347"/>
    </source>
</evidence>
<dbReference type="Proteomes" id="UP000187209">
    <property type="component" value="Unassembled WGS sequence"/>
</dbReference>
<dbReference type="GO" id="GO:0003677">
    <property type="term" value="F:DNA binding"/>
    <property type="evidence" value="ECO:0007669"/>
    <property type="project" value="UniProtKB-KW"/>
</dbReference>
<feature type="region of interest" description="Disordered" evidence="16">
    <location>
        <begin position="1"/>
        <end position="196"/>
    </location>
</feature>
<comment type="similarity">
    <text evidence="13">Belongs to the ARTD/PARP family.</text>
</comment>
<dbReference type="InterPro" id="IPR050800">
    <property type="entry name" value="ARTD/PARP"/>
</dbReference>
<dbReference type="PANTHER" id="PTHR10459:SF60">
    <property type="entry name" value="POLY [ADP-RIBOSE] POLYMERASE 2"/>
    <property type="match status" value="1"/>
</dbReference>
<keyword evidence="10 15" id="KW-0520">NAD</keyword>
<comment type="catalytic activity">
    <reaction evidence="14">
        <text>NAD(+) + (ADP-D-ribosyl)n-acceptor = nicotinamide + (ADP-D-ribosyl)n+1-acceptor + H(+).</text>
        <dbReference type="EC" id="2.4.2.30"/>
    </reaction>
</comment>
<dbReference type="PROSITE" id="PS51977">
    <property type="entry name" value="WGR"/>
    <property type="match status" value="1"/>
</dbReference>
<dbReference type="SUPFAM" id="SSF47587">
    <property type="entry name" value="Domain of poly(ADP-ribose) polymerase"/>
    <property type="match status" value="1"/>
</dbReference>
<reference evidence="21 22" key="1">
    <citation type="submission" date="2016-11" db="EMBL/GenBank/DDBJ databases">
        <title>The macronuclear genome of Stentor coeruleus: a giant cell with tiny introns.</title>
        <authorList>
            <person name="Slabodnick M."/>
            <person name="Ruby J.G."/>
            <person name="Reiff S.B."/>
            <person name="Swart E.C."/>
            <person name="Gosai S."/>
            <person name="Prabakaran S."/>
            <person name="Witkowska E."/>
            <person name="Larue G.E."/>
            <person name="Fisher S."/>
            <person name="Freeman R.M."/>
            <person name="Gunawardena J."/>
            <person name="Chu W."/>
            <person name="Stover N.A."/>
            <person name="Gregory B.D."/>
            <person name="Nowacki M."/>
            <person name="Derisi J."/>
            <person name="Roy S.W."/>
            <person name="Marshall W.F."/>
            <person name="Sood P."/>
        </authorList>
    </citation>
    <scope>NUCLEOTIDE SEQUENCE [LARGE SCALE GENOMIC DNA]</scope>
    <source>
        <strain evidence="21">WM001</strain>
    </source>
</reference>
<keyword evidence="22" id="KW-1185">Reference proteome</keyword>
<dbReference type="GO" id="GO:0006302">
    <property type="term" value="P:double-strand break repair"/>
    <property type="evidence" value="ECO:0007669"/>
    <property type="project" value="TreeGrafter"/>
</dbReference>
<feature type="domain" description="PARP alpha-helical" evidence="18">
    <location>
        <begin position="328"/>
        <end position="446"/>
    </location>
</feature>